<reference evidence="1" key="1">
    <citation type="submission" date="2016-06" db="UniProtKB">
        <authorList>
            <consortium name="WormBaseParasite"/>
        </authorList>
    </citation>
    <scope>IDENTIFICATION</scope>
</reference>
<organism evidence="1">
    <name type="scientific">Gongylonema pulchrum</name>
    <dbReference type="NCBI Taxonomy" id="637853"/>
    <lineage>
        <taxon>Eukaryota</taxon>
        <taxon>Metazoa</taxon>
        <taxon>Ecdysozoa</taxon>
        <taxon>Nematoda</taxon>
        <taxon>Chromadorea</taxon>
        <taxon>Rhabditida</taxon>
        <taxon>Spirurina</taxon>
        <taxon>Spiruromorpha</taxon>
        <taxon>Spiruroidea</taxon>
        <taxon>Gongylonematidae</taxon>
        <taxon>Gongylonema</taxon>
    </lineage>
</organism>
<accession>A0A183EZZ6</accession>
<evidence type="ECO:0000313" key="1">
    <source>
        <dbReference type="WBParaSite" id="GPUH_0002656701-mRNA-1"/>
    </source>
</evidence>
<protein>
    <submittedName>
        <fullName evidence="1">Ig-like domain-containing protein</fullName>
    </submittedName>
</protein>
<dbReference type="WBParaSite" id="GPUH_0002656701-mRNA-1">
    <property type="protein sequence ID" value="GPUH_0002656701-mRNA-1"/>
    <property type="gene ID" value="GPUH_0002656701"/>
</dbReference>
<name>A0A183EZZ6_9BILA</name>
<dbReference type="AlphaFoldDB" id="A0A183EZZ6"/>
<proteinExistence type="predicted"/>
<sequence length="63" mass="7253">LLEFPRLFSHKVVFIGGIAVNTPKPLNKVDSLKISSHQTQATKYVCTIHEPILLWRTIFVWYG</sequence>